<dbReference type="InterPro" id="IPR052172">
    <property type="entry name" value="UxaA_altronate/galactarate_dh"/>
</dbReference>
<name>E0XT29_9PROT</name>
<protein>
    <submittedName>
        <fullName evidence="5">Altronate dehydratase</fullName>
    </submittedName>
</protein>
<dbReference type="GO" id="GO:0016829">
    <property type="term" value="F:lyase activity"/>
    <property type="evidence" value="ECO:0007669"/>
    <property type="project" value="UniProtKB-KW"/>
</dbReference>
<evidence type="ECO:0000256" key="1">
    <source>
        <dbReference type="ARBA" id="ARBA00010986"/>
    </source>
</evidence>
<organism evidence="5">
    <name type="scientific">uncultured alpha proteobacterium HF0130_06E21</name>
    <dbReference type="NCBI Taxonomy" id="710808"/>
    <lineage>
        <taxon>Bacteria</taxon>
        <taxon>Pseudomonadati</taxon>
        <taxon>Pseudomonadota</taxon>
        <taxon>Alphaproteobacteria</taxon>
        <taxon>environmental samples</taxon>
    </lineage>
</organism>
<dbReference type="Gene3D" id="2.30.130.110">
    <property type="match status" value="1"/>
</dbReference>
<evidence type="ECO:0000259" key="4">
    <source>
        <dbReference type="SMART" id="SM00858"/>
    </source>
</evidence>
<evidence type="ECO:0000256" key="3">
    <source>
        <dbReference type="SAM" id="MobiDB-lite"/>
    </source>
</evidence>
<dbReference type="SMART" id="SM00858">
    <property type="entry name" value="SAF"/>
    <property type="match status" value="1"/>
</dbReference>
<dbReference type="CDD" id="cd11613">
    <property type="entry name" value="SAF_AH_GD"/>
    <property type="match status" value="1"/>
</dbReference>
<dbReference type="PANTHER" id="PTHR30536">
    <property type="entry name" value="ALTRONATE/GALACTARATE DEHYDRATASE"/>
    <property type="match status" value="1"/>
</dbReference>
<reference evidence="5" key="1">
    <citation type="journal article" date="2011" name="Environ. Microbiol.">
        <title>Time-series analyses of Monterey Bay coastal microbial picoplankton using a 'genome proxy' microarray.</title>
        <authorList>
            <person name="Rich V.I."/>
            <person name="Pham V.D."/>
            <person name="Eppley J."/>
            <person name="Shi Y."/>
            <person name="DeLong E.F."/>
        </authorList>
    </citation>
    <scope>NUCLEOTIDE SEQUENCE</scope>
</reference>
<dbReference type="AlphaFoldDB" id="E0XT29"/>
<feature type="region of interest" description="Disordered" evidence="3">
    <location>
        <begin position="1"/>
        <end position="20"/>
    </location>
</feature>
<dbReference type="InterPro" id="IPR048332">
    <property type="entry name" value="GD_AH_C"/>
</dbReference>
<accession>E0XT29</accession>
<comment type="similarity">
    <text evidence="1">Belongs to the UxaA family.</text>
</comment>
<sequence>MPRPSLARSTDRLPALLGADDGSFQAGSRVCWAPDPGGRADLRARNSNEREPMSEAASLTIRLNPADNVVVARAEIMPNTAIPGEDISTNAPIPRGHKIATRAIAKGETVIKYNQIIGYAASDIHAGDHVHTENCEFRMVDRDYQFATDLRELEMVPEAERRTFEGYVRPNGSVGTRNYIGILTSVNCSATVARYIAESFNATGKLDEYPNIDGVSAFVHATGCGMADSGDGYANLQRTLWGYARHPNFAGVLIVGLGCEVNQIPFLLDAYGLEINDTFQTMTIQETGGTRKTVDEAIERISTMLEPSNAAIRTTVPASELTVALQCGGSDAYSGITANPALGNAVDRLVANGGTGILAETPEIYGAEHLLTRRAINAEVGQKLVDRIKWWEDYTARNHGSMDNNPSPGNKAGGLTTILEKSLGAAAKGGTTNLAGVYKYAEPVDTKGFVFMDSPGFDPASITGEVASGANLVCFTTGRGSVYGCKPSPSIKLATNTQVYESMCDDMDINAGKIADGDATIEDMGLEIFDYMLDIASGKQSKSEALGFGDNEFIPWQVGAVM</sequence>
<dbReference type="InterPro" id="IPR007392">
    <property type="entry name" value="GD_AH_second"/>
</dbReference>
<dbReference type="EMBL" id="GU474868">
    <property type="protein sequence ID" value="ADI17570.1"/>
    <property type="molecule type" value="Genomic_DNA"/>
</dbReference>
<dbReference type="GO" id="GO:0019698">
    <property type="term" value="P:D-galacturonate catabolic process"/>
    <property type="evidence" value="ECO:0007669"/>
    <property type="project" value="TreeGrafter"/>
</dbReference>
<evidence type="ECO:0000256" key="2">
    <source>
        <dbReference type="ARBA" id="ARBA00023239"/>
    </source>
</evidence>
<evidence type="ECO:0000313" key="5">
    <source>
        <dbReference type="EMBL" id="ADI17570.1"/>
    </source>
</evidence>
<dbReference type="Pfam" id="PF20629">
    <property type="entry name" value="GD_AH_C"/>
    <property type="match status" value="1"/>
</dbReference>
<keyword evidence="2" id="KW-0456">Lyase</keyword>
<dbReference type="Pfam" id="PF04295">
    <property type="entry name" value="GD_AH_second"/>
    <property type="match status" value="1"/>
</dbReference>
<proteinExistence type="inferred from homology"/>
<dbReference type="InterPro" id="IPR044144">
    <property type="entry name" value="SAF_UxaA/GarD"/>
</dbReference>
<dbReference type="Pfam" id="PF08666">
    <property type="entry name" value="SAF"/>
    <property type="match status" value="1"/>
</dbReference>
<dbReference type="PANTHER" id="PTHR30536:SF5">
    <property type="entry name" value="ALTRONATE DEHYDRATASE"/>
    <property type="match status" value="1"/>
</dbReference>
<feature type="domain" description="SAF" evidence="4">
    <location>
        <begin position="67"/>
        <end position="136"/>
    </location>
</feature>
<dbReference type="InterPro" id="IPR013974">
    <property type="entry name" value="SAF"/>
</dbReference>